<dbReference type="InterPro" id="IPR000101">
    <property type="entry name" value="GGT_peptidase"/>
</dbReference>
<keyword evidence="1" id="KW-0012">Acyltransferase</keyword>
<dbReference type="Gene3D" id="3.60.20.40">
    <property type="match status" value="1"/>
</dbReference>
<keyword evidence="1" id="KW-0808">Transferase</keyword>
<sequence>MKTRLKPEILGGWLIVLPLLACAESLPKQAAIASADPLATKAGMEILDQGGNAFDAAVAVSAALAVVEPASSGLGGGAFWLMHVAAEDRNIFVDAREVAPEAATMNMYLDEQGEPRPYGSVDGPLAAGIPGEPAGLVFLADRYGRLPLAQSLAPAIRYAENGFSASRRTLMGLGFRKRAYEQWPAFKKVFLPKGKIPEIGTVIRQPDLARTLRRLAKNGFDGFYGGQTAKLLIEGVRDAGGIWTAEDLLNYEVIEREPITFEYRGVQIVSAPPPSSGGVALASILNVLAGFNLQDMDSATRKHLIVEAMRRAYRDRAEYLGDPDFVEIPVARLTHPYYAAGQRGSIRPDQATRSTSLSGVRPQKTTGSQTTHISVLDREGNRVAGTMSINTWYGAGFMSPDTGVILNNEMDDFAIKPATPNEYGLIGSAANAIAPGKRMLSSMSPTFLESDRGLAILGTPGGSRIITMVLLAGLEWIDGADAFEMVNLKRYHHQFLPDELVFEKGALSIDEQQALRSRGHRLSETRRIFGNMNVVTWDYETGKVEAVTDPRGRGEGQVRLY</sequence>
<dbReference type="GO" id="GO:0006751">
    <property type="term" value="P:glutathione catabolic process"/>
    <property type="evidence" value="ECO:0007669"/>
    <property type="project" value="InterPro"/>
</dbReference>
<dbReference type="PANTHER" id="PTHR43199:SF6">
    <property type="entry name" value="GLUTATHIONE HYDROLASE PROENZYME"/>
    <property type="match status" value="1"/>
</dbReference>
<organism evidence="3">
    <name type="scientific">marine metagenome</name>
    <dbReference type="NCBI Taxonomy" id="408172"/>
    <lineage>
        <taxon>unclassified sequences</taxon>
        <taxon>metagenomes</taxon>
        <taxon>ecological metagenomes</taxon>
    </lineage>
</organism>
<evidence type="ECO:0000256" key="1">
    <source>
        <dbReference type="ARBA" id="ARBA00023315"/>
    </source>
</evidence>
<feature type="region of interest" description="Disordered" evidence="2">
    <location>
        <begin position="342"/>
        <end position="368"/>
    </location>
</feature>
<dbReference type="InterPro" id="IPR029055">
    <property type="entry name" value="Ntn_hydrolases_N"/>
</dbReference>
<dbReference type="InterPro" id="IPR043138">
    <property type="entry name" value="GGT_lsub"/>
</dbReference>
<dbReference type="GO" id="GO:0016746">
    <property type="term" value="F:acyltransferase activity"/>
    <property type="evidence" value="ECO:0007669"/>
    <property type="project" value="UniProtKB-KW"/>
</dbReference>
<dbReference type="Gene3D" id="1.10.246.130">
    <property type="match status" value="1"/>
</dbReference>
<protein>
    <recommendedName>
        <fullName evidence="4">Gamma-glutamyltransferase</fullName>
    </recommendedName>
</protein>
<dbReference type="AlphaFoldDB" id="A0A381VWJ3"/>
<dbReference type="EMBL" id="UINC01009844">
    <property type="protein sequence ID" value="SVA44027.1"/>
    <property type="molecule type" value="Genomic_DNA"/>
</dbReference>
<feature type="compositionally biased region" description="Polar residues" evidence="2">
    <location>
        <begin position="351"/>
        <end position="368"/>
    </location>
</feature>
<dbReference type="GO" id="GO:0036374">
    <property type="term" value="F:glutathione hydrolase activity"/>
    <property type="evidence" value="ECO:0007669"/>
    <property type="project" value="InterPro"/>
</dbReference>
<dbReference type="PRINTS" id="PR01210">
    <property type="entry name" value="GGTRANSPTASE"/>
</dbReference>
<accession>A0A381VWJ3</accession>
<dbReference type="NCBIfam" id="TIGR00066">
    <property type="entry name" value="g_glut_trans"/>
    <property type="match status" value="1"/>
</dbReference>
<dbReference type="SUPFAM" id="SSF56235">
    <property type="entry name" value="N-terminal nucleophile aminohydrolases (Ntn hydrolases)"/>
    <property type="match status" value="1"/>
</dbReference>
<gene>
    <name evidence="3" type="ORF">METZ01_LOCUS96881</name>
</gene>
<reference evidence="3" key="1">
    <citation type="submission" date="2018-05" db="EMBL/GenBank/DDBJ databases">
        <authorList>
            <person name="Lanie J.A."/>
            <person name="Ng W.-L."/>
            <person name="Kazmierczak K.M."/>
            <person name="Andrzejewski T.M."/>
            <person name="Davidsen T.M."/>
            <person name="Wayne K.J."/>
            <person name="Tettelin H."/>
            <person name="Glass J.I."/>
            <person name="Rusch D."/>
            <person name="Podicherti R."/>
            <person name="Tsui H.-C.T."/>
            <person name="Winkler M.E."/>
        </authorList>
    </citation>
    <scope>NUCLEOTIDE SEQUENCE</scope>
</reference>
<dbReference type="InterPro" id="IPR043137">
    <property type="entry name" value="GGT_ssub_C"/>
</dbReference>
<name>A0A381VWJ3_9ZZZZ</name>
<dbReference type="Pfam" id="PF01019">
    <property type="entry name" value="G_glu_transpept"/>
    <property type="match status" value="1"/>
</dbReference>
<proteinExistence type="predicted"/>
<evidence type="ECO:0000313" key="3">
    <source>
        <dbReference type="EMBL" id="SVA44027.1"/>
    </source>
</evidence>
<dbReference type="InterPro" id="IPR051792">
    <property type="entry name" value="GGT_bact"/>
</dbReference>
<evidence type="ECO:0008006" key="4">
    <source>
        <dbReference type="Google" id="ProtNLM"/>
    </source>
</evidence>
<dbReference type="PANTHER" id="PTHR43199">
    <property type="entry name" value="GLUTATHIONE HYDROLASE"/>
    <property type="match status" value="1"/>
</dbReference>
<evidence type="ECO:0000256" key="2">
    <source>
        <dbReference type="SAM" id="MobiDB-lite"/>
    </source>
</evidence>